<proteinExistence type="predicted"/>
<dbReference type="Proteomes" id="UP001056120">
    <property type="component" value="Linkage Group LG23"/>
</dbReference>
<protein>
    <submittedName>
        <fullName evidence="1">Uncharacterized protein</fullName>
    </submittedName>
</protein>
<keyword evidence="2" id="KW-1185">Reference proteome</keyword>
<dbReference type="EMBL" id="CM042040">
    <property type="protein sequence ID" value="KAI3717304.1"/>
    <property type="molecule type" value="Genomic_DNA"/>
</dbReference>
<evidence type="ECO:0000313" key="2">
    <source>
        <dbReference type="Proteomes" id="UP001056120"/>
    </source>
</evidence>
<reference evidence="1 2" key="2">
    <citation type="journal article" date="2022" name="Mol. Ecol. Resour.">
        <title>The genomes of chicory, endive, great burdock and yacon provide insights into Asteraceae paleo-polyploidization history and plant inulin production.</title>
        <authorList>
            <person name="Fan W."/>
            <person name="Wang S."/>
            <person name="Wang H."/>
            <person name="Wang A."/>
            <person name="Jiang F."/>
            <person name="Liu H."/>
            <person name="Zhao H."/>
            <person name="Xu D."/>
            <person name="Zhang Y."/>
        </authorList>
    </citation>
    <scope>NUCLEOTIDE SEQUENCE [LARGE SCALE GENOMIC DNA]</scope>
    <source>
        <strain evidence="2">cv. Yunnan</strain>
        <tissue evidence="1">Leaves</tissue>
    </source>
</reference>
<evidence type="ECO:0000313" key="1">
    <source>
        <dbReference type="EMBL" id="KAI3717304.1"/>
    </source>
</evidence>
<name>A0ACB9B4M1_9ASTR</name>
<sequence length="110" mass="12193">MDHRYSKVPTGVDIEEDNRRRQQGCRTLSLNAESGDAEDRATGSIRVQWVQTKITPPLATEEGGGGGIPLTVSRRPYIGAAEYEINKIDDMDLVLLSMNPKEENDDVNGY</sequence>
<comment type="caution">
    <text evidence="1">The sequence shown here is derived from an EMBL/GenBank/DDBJ whole genome shotgun (WGS) entry which is preliminary data.</text>
</comment>
<reference evidence="2" key="1">
    <citation type="journal article" date="2022" name="Mol. Ecol. Resour.">
        <title>The genomes of chicory, endive, great burdock and yacon provide insights into Asteraceae palaeo-polyploidization history and plant inulin production.</title>
        <authorList>
            <person name="Fan W."/>
            <person name="Wang S."/>
            <person name="Wang H."/>
            <person name="Wang A."/>
            <person name="Jiang F."/>
            <person name="Liu H."/>
            <person name="Zhao H."/>
            <person name="Xu D."/>
            <person name="Zhang Y."/>
        </authorList>
    </citation>
    <scope>NUCLEOTIDE SEQUENCE [LARGE SCALE GENOMIC DNA]</scope>
    <source>
        <strain evidence="2">cv. Yunnan</strain>
    </source>
</reference>
<accession>A0ACB9B4M1</accession>
<organism evidence="1 2">
    <name type="scientific">Smallanthus sonchifolius</name>
    <dbReference type="NCBI Taxonomy" id="185202"/>
    <lineage>
        <taxon>Eukaryota</taxon>
        <taxon>Viridiplantae</taxon>
        <taxon>Streptophyta</taxon>
        <taxon>Embryophyta</taxon>
        <taxon>Tracheophyta</taxon>
        <taxon>Spermatophyta</taxon>
        <taxon>Magnoliopsida</taxon>
        <taxon>eudicotyledons</taxon>
        <taxon>Gunneridae</taxon>
        <taxon>Pentapetalae</taxon>
        <taxon>asterids</taxon>
        <taxon>campanulids</taxon>
        <taxon>Asterales</taxon>
        <taxon>Asteraceae</taxon>
        <taxon>Asteroideae</taxon>
        <taxon>Heliantheae alliance</taxon>
        <taxon>Millerieae</taxon>
        <taxon>Smallanthus</taxon>
    </lineage>
</organism>
<gene>
    <name evidence="1" type="ORF">L1987_68846</name>
</gene>